<keyword evidence="7" id="KW-0675">Receptor</keyword>
<keyword evidence="5" id="KW-0931">ER-Golgi transport</keyword>
<dbReference type="GO" id="GO:0005789">
    <property type="term" value="C:endoplasmic reticulum membrane"/>
    <property type="evidence" value="ECO:0007669"/>
    <property type="project" value="UniProtKB-SubCell"/>
</dbReference>
<feature type="transmembrane region" description="Helical" evidence="5">
    <location>
        <begin position="47"/>
        <end position="64"/>
    </location>
</feature>
<name>A0A9W9ZAG0_9CNID</name>
<keyword evidence="2 5" id="KW-0812">Transmembrane</keyword>
<feature type="domain" description="BAP29/BAP31 transmembrane" evidence="6">
    <location>
        <begin position="1"/>
        <end position="104"/>
    </location>
</feature>
<accession>A0A9W9ZAG0</accession>
<dbReference type="PANTHER" id="PTHR12701:SF20">
    <property type="entry name" value="ENDOPLASMIC RETICULUM TRANSMEMBRANE PROTEIN"/>
    <property type="match status" value="1"/>
</dbReference>
<dbReference type="GO" id="GO:0070973">
    <property type="term" value="P:protein localization to endoplasmic reticulum exit site"/>
    <property type="evidence" value="ECO:0007669"/>
    <property type="project" value="UniProtKB-UniRule"/>
</dbReference>
<evidence type="ECO:0000259" key="6">
    <source>
        <dbReference type="Pfam" id="PF05529"/>
    </source>
</evidence>
<dbReference type="GO" id="GO:0006888">
    <property type="term" value="P:endoplasmic reticulum to Golgi vesicle-mediated transport"/>
    <property type="evidence" value="ECO:0007669"/>
    <property type="project" value="UniProtKB-UniRule"/>
</dbReference>
<dbReference type="Proteomes" id="UP001163046">
    <property type="component" value="Unassembled WGS sequence"/>
</dbReference>
<evidence type="ECO:0000256" key="3">
    <source>
        <dbReference type="ARBA" id="ARBA00022989"/>
    </source>
</evidence>
<keyword evidence="3 5" id="KW-1133">Transmembrane helix</keyword>
<dbReference type="GO" id="GO:0006886">
    <property type="term" value="P:intracellular protein transport"/>
    <property type="evidence" value="ECO:0007669"/>
    <property type="project" value="UniProtKB-UniRule"/>
</dbReference>
<gene>
    <name evidence="7" type="primary">BCAP31</name>
    <name evidence="7" type="ORF">OS493_025780</name>
</gene>
<sequence length="114" mass="13430">MTVQWTLAACFLYAEISVLLLFCLPFISPKRWNKIFNSRIVATLFEYGNFYFNVIVIVMALLLADSIRETRRYSKVESTPQVDLHNNPQAEMMVQMKLFRAQRNSTFLDFRCSF</sequence>
<dbReference type="AlphaFoldDB" id="A0A9W9ZAG0"/>
<keyword evidence="8" id="KW-1185">Reference proteome</keyword>
<comment type="similarity">
    <text evidence="5">Belongs to the BCAP29/BCAP31 family.</text>
</comment>
<comment type="subcellular location">
    <subcellularLocation>
        <location evidence="5">Endoplasmic reticulum membrane</location>
        <topology evidence="5">Multi-pass membrane protein</topology>
    </subcellularLocation>
    <subcellularLocation>
        <location evidence="1">Membrane</location>
        <topology evidence="1">Multi-pass membrane protein</topology>
    </subcellularLocation>
</comment>
<organism evidence="7 8">
    <name type="scientific">Desmophyllum pertusum</name>
    <dbReference type="NCBI Taxonomy" id="174260"/>
    <lineage>
        <taxon>Eukaryota</taxon>
        <taxon>Metazoa</taxon>
        <taxon>Cnidaria</taxon>
        <taxon>Anthozoa</taxon>
        <taxon>Hexacorallia</taxon>
        <taxon>Scleractinia</taxon>
        <taxon>Caryophylliina</taxon>
        <taxon>Caryophylliidae</taxon>
        <taxon>Desmophyllum</taxon>
    </lineage>
</organism>
<keyword evidence="5" id="KW-0813">Transport</keyword>
<evidence type="ECO:0000313" key="7">
    <source>
        <dbReference type="EMBL" id="KAJ7377886.1"/>
    </source>
</evidence>
<protein>
    <recommendedName>
        <fullName evidence="5">Endoplasmic reticulum transmembrane protein</fullName>
    </recommendedName>
</protein>
<comment type="caution">
    <text evidence="7">The sequence shown here is derived from an EMBL/GenBank/DDBJ whole genome shotgun (WGS) entry which is preliminary data.</text>
</comment>
<dbReference type="InterPro" id="IPR008417">
    <property type="entry name" value="BAP29/BAP31"/>
</dbReference>
<evidence type="ECO:0000256" key="4">
    <source>
        <dbReference type="ARBA" id="ARBA00023136"/>
    </source>
</evidence>
<evidence type="ECO:0000313" key="8">
    <source>
        <dbReference type="Proteomes" id="UP001163046"/>
    </source>
</evidence>
<keyword evidence="5" id="KW-0653">Protein transport</keyword>
<dbReference type="OrthoDB" id="435607at2759"/>
<comment type="function">
    <text evidence="5">May play a role in anterograde transport of membrane proteins from the endoplasmic reticulum to the Golgi.</text>
</comment>
<feature type="transmembrane region" description="Helical" evidence="5">
    <location>
        <begin position="7"/>
        <end position="27"/>
    </location>
</feature>
<evidence type="ECO:0000256" key="5">
    <source>
        <dbReference type="RuleBase" id="RU367026"/>
    </source>
</evidence>
<keyword evidence="4 5" id="KW-0472">Membrane</keyword>
<proteinExistence type="inferred from homology"/>
<dbReference type="EMBL" id="MU826371">
    <property type="protein sequence ID" value="KAJ7377886.1"/>
    <property type="molecule type" value="Genomic_DNA"/>
</dbReference>
<dbReference type="PANTHER" id="PTHR12701">
    <property type="entry name" value="BCR-ASSOCIATED PROTEIN, BAP"/>
    <property type="match status" value="1"/>
</dbReference>
<dbReference type="InterPro" id="IPR040463">
    <property type="entry name" value="BAP29/BAP31_N"/>
</dbReference>
<keyword evidence="5" id="KW-0256">Endoplasmic reticulum</keyword>
<comment type="caution">
    <text evidence="5">Lacks conserved residue(s) required for the propagation of feature annotation.</text>
</comment>
<evidence type="ECO:0000256" key="2">
    <source>
        <dbReference type="ARBA" id="ARBA00022692"/>
    </source>
</evidence>
<evidence type="ECO:0000256" key="1">
    <source>
        <dbReference type="ARBA" id="ARBA00004141"/>
    </source>
</evidence>
<reference evidence="7" key="1">
    <citation type="submission" date="2023-01" db="EMBL/GenBank/DDBJ databases">
        <title>Genome assembly of the deep-sea coral Lophelia pertusa.</title>
        <authorList>
            <person name="Herrera S."/>
            <person name="Cordes E."/>
        </authorList>
    </citation>
    <scope>NUCLEOTIDE SEQUENCE</scope>
    <source>
        <strain evidence="7">USNM1676648</strain>
        <tissue evidence="7">Polyp</tissue>
    </source>
</reference>
<dbReference type="Pfam" id="PF05529">
    <property type="entry name" value="Bap31"/>
    <property type="match status" value="1"/>
</dbReference>